<dbReference type="SUPFAM" id="SSF46689">
    <property type="entry name" value="Homeodomain-like"/>
    <property type="match status" value="1"/>
</dbReference>
<feature type="DNA-binding region" description="H-T-H motif" evidence="4">
    <location>
        <begin position="35"/>
        <end position="54"/>
    </location>
</feature>
<accession>A0A0R0DK92</accession>
<feature type="domain" description="HTH tetR-type" evidence="5">
    <location>
        <begin position="12"/>
        <end position="72"/>
    </location>
</feature>
<evidence type="ECO:0000313" key="6">
    <source>
        <dbReference type="EMBL" id="KRG78083.1"/>
    </source>
</evidence>
<keyword evidence="1" id="KW-0805">Transcription regulation</keyword>
<keyword evidence="3" id="KW-0804">Transcription</keyword>
<evidence type="ECO:0000256" key="1">
    <source>
        <dbReference type="ARBA" id="ARBA00023015"/>
    </source>
</evidence>
<sequence>MQIRRSNADRRQETRGSLLTAARVLFLENGYAATATPELVERAGVTRGALYHHFKDKLAVFQGVVEQEAADVAAEIARGSVNAKSPLDALLKGAHAYFMAMRVPGRVRLLLLDGPAVLGPKEMRRIDLEAGGHELRAGIQDAVGARLDPAQVNALGDLVSAMFDRAALACDADHETRTYEEALVRLLTALLK</sequence>
<protein>
    <recommendedName>
        <fullName evidence="5">HTH tetR-type domain-containing protein</fullName>
    </recommendedName>
</protein>
<dbReference type="Proteomes" id="UP000050956">
    <property type="component" value="Unassembled WGS sequence"/>
</dbReference>
<dbReference type="Pfam" id="PF00440">
    <property type="entry name" value="TetR_N"/>
    <property type="match status" value="1"/>
</dbReference>
<name>A0A0R0DK92_9GAMM</name>
<dbReference type="EMBL" id="LDJM01000012">
    <property type="protein sequence ID" value="KRG78083.1"/>
    <property type="molecule type" value="Genomic_DNA"/>
</dbReference>
<evidence type="ECO:0000256" key="3">
    <source>
        <dbReference type="ARBA" id="ARBA00023163"/>
    </source>
</evidence>
<dbReference type="AlphaFoldDB" id="A0A0R0DK92"/>
<keyword evidence="7" id="KW-1185">Reference proteome</keyword>
<evidence type="ECO:0000256" key="4">
    <source>
        <dbReference type="PROSITE-ProRule" id="PRU00335"/>
    </source>
</evidence>
<dbReference type="Pfam" id="PF21351">
    <property type="entry name" value="TetR_C_41"/>
    <property type="match status" value="1"/>
</dbReference>
<dbReference type="PRINTS" id="PR00455">
    <property type="entry name" value="HTHTETR"/>
</dbReference>
<dbReference type="InterPro" id="IPR001647">
    <property type="entry name" value="HTH_TetR"/>
</dbReference>
<gene>
    <name evidence="6" type="ORF">ABB30_04995</name>
</gene>
<dbReference type="PANTHER" id="PTHR47506:SF1">
    <property type="entry name" value="HTH-TYPE TRANSCRIPTIONAL REGULATOR YJDC"/>
    <property type="match status" value="1"/>
</dbReference>
<dbReference type="GO" id="GO:0003677">
    <property type="term" value="F:DNA binding"/>
    <property type="evidence" value="ECO:0007669"/>
    <property type="project" value="UniProtKB-UniRule"/>
</dbReference>
<dbReference type="PATRIC" id="fig|336566.3.peg.335"/>
<dbReference type="OrthoDB" id="9798857at2"/>
<reference evidence="6 7" key="1">
    <citation type="submission" date="2015-05" db="EMBL/GenBank/DDBJ databases">
        <title>Genome sequencing and analysis of members of genus Stenotrophomonas.</title>
        <authorList>
            <person name="Patil P.P."/>
            <person name="Midha S."/>
            <person name="Patil P.B."/>
        </authorList>
    </citation>
    <scope>NUCLEOTIDE SEQUENCE [LARGE SCALE GENOMIC DNA]</scope>
    <source>
        <strain evidence="6 7">DSM 24757</strain>
    </source>
</reference>
<keyword evidence="2 4" id="KW-0238">DNA-binding</keyword>
<proteinExistence type="predicted"/>
<evidence type="ECO:0000313" key="7">
    <source>
        <dbReference type="Proteomes" id="UP000050956"/>
    </source>
</evidence>
<dbReference type="STRING" id="336566.ABB30_04995"/>
<dbReference type="InterPro" id="IPR009057">
    <property type="entry name" value="Homeodomain-like_sf"/>
</dbReference>
<comment type="caution">
    <text evidence="6">The sequence shown here is derived from an EMBL/GenBank/DDBJ whole genome shotgun (WGS) entry which is preliminary data.</text>
</comment>
<dbReference type="PANTHER" id="PTHR47506">
    <property type="entry name" value="TRANSCRIPTIONAL REGULATORY PROTEIN"/>
    <property type="match status" value="1"/>
</dbReference>
<organism evidence="6 7">
    <name type="scientific">Stenotrophomonas ginsengisoli</name>
    <dbReference type="NCBI Taxonomy" id="336566"/>
    <lineage>
        <taxon>Bacteria</taxon>
        <taxon>Pseudomonadati</taxon>
        <taxon>Pseudomonadota</taxon>
        <taxon>Gammaproteobacteria</taxon>
        <taxon>Lysobacterales</taxon>
        <taxon>Lysobacteraceae</taxon>
        <taxon>Stenotrophomonas</taxon>
    </lineage>
</organism>
<evidence type="ECO:0000256" key="2">
    <source>
        <dbReference type="ARBA" id="ARBA00023125"/>
    </source>
</evidence>
<dbReference type="Gene3D" id="1.10.357.10">
    <property type="entry name" value="Tetracycline Repressor, domain 2"/>
    <property type="match status" value="1"/>
</dbReference>
<dbReference type="InterPro" id="IPR049484">
    <property type="entry name" value="Rv0078-like_C"/>
</dbReference>
<evidence type="ECO:0000259" key="5">
    <source>
        <dbReference type="PROSITE" id="PS50977"/>
    </source>
</evidence>
<dbReference type="PROSITE" id="PS50977">
    <property type="entry name" value="HTH_TETR_2"/>
    <property type="match status" value="1"/>
</dbReference>